<keyword evidence="7 9" id="KW-1015">Disulfide bond</keyword>
<evidence type="ECO:0000256" key="5">
    <source>
        <dbReference type="ARBA" id="ARBA00022989"/>
    </source>
</evidence>
<feature type="transmembrane region" description="Helical" evidence="10">
    <location>
        <begin position="605"/>
        <end position="632"/>
    </location>
</feature>
<evidence type="ECO:0000259" key="11">
    <source>
        <dbReference type="PROSITE" id="PS50287"/>
    </source>
</evidence>
<proteinExistence type="predicted"/>
<feature type="disulfide bond" evidence="9">
    <location>
        <begin position="195"/>
        <end position="205"/>
    </location>
</feature>
<feature type="domain" description="SRCR" evidence="11">
    <location>
        <begin position="345"/>
        <end position="443"/>
    </location>
</feature>
<evidence type="ECO:0000256" key="3">
    <source>
        <dbReference type="ARBA" id="ARBA00022729"/>
    </source>
</evidence>
<dbReference type="PROSITE" id="PS50287">
    <property type="entry name" value="SRCR_2"/>
    <property type="match status" value="4"/>
</dbReference>
<evidence type="ECO:0000256" key="7">
    <source>
        <dbReference type="ARBA" id="ARBA00023157"/>
    </source>
</evidence>
<dbReference type="PANTHER" id="PTHR48071:SF18">
    <property type="entry name" value="DELETED IN MALIGNANT BRAIN TUMORS 1 PROTEIN-RELATED"/>
    <property type="match status" value="1"/>
</dbReference>
<gene>
    <name evidence="13" type="primary">LOC116300468</name>
</gene>
<evidence type="ECO:0000256" key="6">
    <source>
        <dbReference type="ARBA" id="ARBA00023136"/>
    </source>
</evidence>
<dbReference type="KEGG" id="aten:116300468"/>
<name>A0A6P8I9F1_ACTTE</name>
<dbReference type="InParanoid" id="A0A6P8I9F1"/>
<dbReference type="Pfam" id="PF23144">
    <property type="entry name" value="Fn3_PTPRU"/>
    <property type="match status" value="1"/>
</dbReference>
<feature type="domain" description="SRCR" evidence="11">
    <location>
        <begin position="237"/>
        <end position="335"/>
    </location>
</feature>
<keyword evidence="8" id="KW-0325">Glycoprotein</keyword>
<keyword evidence="3" id="KW-0732">Signal</keyword>
<keyword evidence="6 10" id="KW-0472">Membrane</keyword>
<organism evidence="12 13">
    <name type="scientific">Actinia tenebrosa</name>
    <name type="common">Australian red waratah sea anemone</name>
    <dbReference type="NCBI Taxonomy" id="6105"/>
    <lineage>
        <taxon>Eukaryota</taxon>
        <taxon>Metazoa</taxon>
        <taxon>Cnidaria</taxon>
        <taxon>Anthozoa</taxon>
        <taxon>Hexacorallia</taxon>
        <taxon>Actiniaria</taxon>
        <taxon>Actiniidae</taxon>
        <taxon>Actinia</taxon>
    </lineage>
</organism>
<evidence type="ECO:0000313" key="12">
    <source>
        <dbReference type="Proteomes" id="UP000515163"/>
    </source>
</evidence>
<keyword evidence="2 10" id="KW-0812">Transmembrane</keyword>
<dbReference type="PRINTS" id="PR00258">
    <property type="entry name" value="SPERACTRCPTR"/>
</dbReference>
<comment type="caution">
    <text evidence="9">Lacks conserved residue(s) required for the propagation of feature annotation.</text>
</comment>
<evidence type="ECO:0000256" key="10">
    <source>
        <dbReference type="SAM" id="Phobius"/>
    </source>
</evidence>
<keyword evidence="4" id="KW-0677">Repeat</keyword>
<feature type="disulfide bond" evidence="9">
    <location>
        <begin position="304"/>
        <end position="314"/>
    </location>
</feature>
<dbReference type="Proteomes" id="UP000515163">
    <property type="component" value="Unplaced"/>
</dbReference>
<comment type="subcellular location">
    <subcellularLocation>
        <location evidence="1">Membrane</location>
        <topology evidence="1">Single-pass type I membrane protein</topology>
    </subcellularLocation>
</comment>
<feature type="domain" description="SRCR" evidence="11">
    <location>
        <begin position="13"/>
        <end position="115"/>
    </location>
</feature>
<dbReference type="FunFam" id="3.10.250.10:FF:000011">
    <property type="entry name" value="Scavenger receptor class A member 5"/>
    <property type="match status" value="1"/>
</dbReference>
<dbReference type="Gene3D" id="3.10.250.10">
    <property type="entry name" value="SRCR-like domain"/>
    <property type="match status" value="4"/>
</dbReference>
<dbReference type="InterPro" id="IPR036772">
    <property type="entry name" value="SRCR-like_dom_sf"/>
</dbReference>
<dbReference type="OrthoDB" id="536948at2759"/>
<dbReference type="GeneID" id="116300468"/>
<evidence type="ECO:0000256" key="1">
    <source>
        <dbReference type="ARBA" id="ARBA00004479"/>
    </source>
</evidence>
<protein>
    <submittedName>
        <fullName evidence="13">Deleted in malignant brain tumors 1 protein-like</fullName>
    </submittedName>
</protein>
<dbReference type="PANTHER" id="PTHR48071">
    <property type="entry name" value="SRCR DOMAIN-CONTAINING PROTEIN"/>
    <property type="match status" value="1"/>
</dbReference>
<dbReference type="InterPro" id="IPR001190">
    <property type="entry name" value="SRCR"/>
</dbReference>
<evidence type="ECO:0000256" key="8">
    <source>
        <dbReference type="ARBA" id="ARBA00023180"/>
    </source>
</evidence>
<dbReference type="FunFam" id="3.10.250.10:FF:000016">
    <property type="entry name" value="Scavenger receptor cysteine-rich protein type 12"/>
    <property type="match status" value="1"/>
</dbReference>
<keyword evidence="12" id="KW-1185">Reference proteome</keyword>
<accession>A0A6P8I9F1</accession>
<feature type="domain" description="SRCR" evidence="11">
    <location>
        <begin position="128"/>
        <end position="226"/>
    </location>
</feature>
<keyword evidence="5 10" id="KW-1133">Transmembrane helix</keyword>
<reference evidence="13" key="1">
    <citation type="submission" date="2025-08" db="UniProtKB">
        <authorList>
            <consortium name="RefSeq"/>
        </authorList>
    </citation>
    <scope>IDENTIFICATION</scope>
</reference>
<dbReference type="InterPro" id="IPR057598">
    <property type="entry name" value="Fn3_PTPRU"/>
</dbReference>
<evidence type="ECO:0000313" key="13">
    <source>
        <dbReference type="RefSeq" id="XP_031565204.1"/>
    </source>
</evidence>
<evidence type="ECO:0000256" key="9">
    <source>
        <dbReference type="PROSITE-ProRule" id="PRU00196"/>
    </source>
</evidence>
<dbReference type="AlphaFoldDB" id="A0A6P8I9F1"/>
<evidence type="ECO:0000256" key="4">
    <source>
        <dbReference type="ARBA" id="ARBA00022737"/>
    </source>
</evidence>
<dbReference type="Pfam" id="PF00530">
    <property type="entry name" value="SRCR"/>
    <property type="match status" value="4"/>
</dbReference>
<feature type="disulfide bond" evidence="9">
    <location>
        <begin position="83"/>
        <end position="93"/>
    </location>
</feature>
<dbReference type="GO" id="GO:0016020">
    <property type="term" value="C:membrane"/>
    <property type="evidence" value="ECO:0007669"/>
    <property type="project" value="UniProtKB-SubCell"/>
</dbReference>
<dbReference type="FunFam" id="3.10.250.10:FF:000001">
    <property type="entry name" value="Lysyl oxidase 4 isoform X1"/>
    <property type="match status" value="2"/>
</dbReference>
<dbReference type="SMART" id="SM00202">
    <property type="entry name" value="SR"/>
    <property type="match status" value="4"/>
</dbReference>
<feature type="disulfide bond" evidence="9">
    <location>
        <begin position="411"/>
        <end position="421"/>
    </location>
</feature>
<dbReference type="RefSeq" id="XP_031565204.1">
    <property type="nucleotide sequence ID" value="XM_031709344.1"/>
</dbReference>
<evidence type="ECO:0000256" key="2">
    <source>
        <dbReference type="ARBA" id="ARBA00022692"/>
    </source>
</evidence>
<sequence>MVCYSDKLPNLAFRWANNAFAYAGRLGRLEVRYHGTWGALCADNIDLEDAHVVCRMMGYSQALGVFKMPMSFSVIKFSLILSCNGNENSTKKCSTAVLNKINSCNTNMESWISCKSSSENSVDADVAVRLVNGTAPNEGRVEVRYYGIWGTICDDGWDLADAHVVCRMLNYSKASWTGPAKVKGSGLILLYDVECRGNENTLGDCRKPGWGQHNCDHSEDAGVKCGHMTEEESSVTARLVERIEKHVGFVEVRYNGTWIPICDDTLDISDAYVVCRMLGYKGAQAPIRQYRQGVNGLWMGGVECSGDEVSISHCYHRGWTNARCRGNYYAGVMCKVTKDLPPIQIRLEERPKPDSGRVAVRYGNIWGSICARGLEMKDALVICRMFGYPGIISWYISQSVNGTIWLSNLECNGTEKSIADCRHRGWGQTTPCTHDSDIGVNCKKADAPRFQINGTNAITKSTVEILLNNSLTIDLGLQSLYQVAVEKRNIEQRLKSYEQPPPFVYNEVNVTMATQMGNDSYITAEIISPIKNLTIGDGQYYHGYYNAPLEAGSMYRVHIRIVTMAMEGEQERVNGHSNFVAFTTKSKTTASVKDVTDQETKKNTYSYAVLGLSVILMLLVCVIVGLIAYCTIKLKNTRKKYKSAKAAELTEFTNPEEPNDQPDFYCKPLDRKYESTEENECCDYENVTGLWMQRYQVPKPVLTDEEKDTDDEDYENI</sequence>
<dbReference type="SUPFAM" id="SSF56487">
    <property type="entry name" value="SRCR-like"/>
    <property type="match status" value="4"/>
</dbReference>